<dbReference type="EMBL" id="DF238808">
    <property type="protein sequence ID" value="GAC97227.1"/>
    <property type="molecule type" value="Genomic_DNA"/>
</dbReference>
<dbReference type="Proteomes" id="UP000014071">
    <property type="component" value="Unassembled WGS sequence"/>
</dbReference>
<dbReference type="RefSeq" id="XP_012190814.1">
    <property type="nucleotide sequence ID" value="XM_012335424.1"/>
</dbReference>
<evidence type="ECO:0000313" key="2">
    <source>
        <dbReference type="Proteomes" id="UP000014071"/>
    </source>
</evidence>
<evidence type="ECO:0000313" key="1">
    <source>
        <dbReference type="EMBL" id="GAC97227.1"/>
    </source>
</evidence>
<dbReference type="AlphaFoldDB" id="R9P7J0"/>
<reference evidence="2" key="1">
    <citation type="journal article" date="2013" name="Genome Announc.">
        <title>Draft genome sequence of the basidiomycetous yeast-like fungus Pseudozyma hubeiensis SY62, which produces an abundant amount of the biosurfactant mannosylerythritol lipids.</title>
        <authorList>
            <person name="Konishi M."/>
            <person name="Hatada Y."/>
            <person name="Horiuchi J."/>
        </authorList>
    </citation>
    <scope>NUCLEOTIDE SEQUENCE [LARGE SCALE GENOMIC DNA]</scope>
    <source>
        <strain evidence="2">SY62</strain>
    </source>
</reference>
<sequence length="130" mass="14488">MGFSSSASRLCDVSDGRGVPTMHSCEEVSVESVSGEMERMRRRSRSVAIAANTFGYDVCIVVGKRPMMWPQAHGVLQRNVCPRVKFFALEHSGTMTMCRGLSKLNLTLIAISQAGQDVFRIKSLERRIYN</sequence>
<gene>
    <name evidence="1" type="ORF">PHSY_004812</name>
</gene>
<name>R9P7J0_PSEHS</name>
<keyword evidence="2" id="KW-1185">Reference proteome</keyword>
<proteinExistence type="predicted"/>
<organism evidence="1 2">
    <name type="scientific">Pseudozyma hubeiensis (strain SY62)</name>
    <name type="common">Yeast</name>
    <dbReference type="NCBI Taxonomy" id="1305764"/>
    <lineage>
        <taxon>Eukaryota</taxon>
        <taxon>Fungi</taxon>
        <taxon>Dikarya</taxon>
        <taxon>Basidiomycota</taxon>
        <taxon>Ustilaginomycotina</taxon>
        <taxon>Ustilaginomycetes</taxon>
        <taxon>Ustilaginales</taxon>
        <taxon>Ustilaginaceae</taxon>
        <taxon>Pseudozyma</taxon>
    </lineage>
</organism>
<protein>
    <submittedName>
        <fullName evidence="1">Uncharacterized protein</fullName>
    </submittedName>
</protein>
<dbReference type="GeneID" id="24110093"/>
<dbReference type="HOGENOM" id="CLU_1939073_0_0_1"/>
<accession>R9P7J0</accession>